<dbReference type="CDD" id="cd04216">
    <property type="entry name" value="Phytocyanin"/>
    <property type="match status" value="1"/>
</dbReference>
<dbReference type="PROSITE" id="PS51485">
    <property type="entry name" value="PHYTOCYANIN"/>
    <property type="match status" value="1"/>
</dbReference>
<evidence type="ECO:0000259" key="3">
    <source>
        <dbReference type="PROSITE" id="PS51485"/>
    </source>
</evidence>
<dbReference type="Gene3D" id="2.60.40.420">
    <property type="entry name" value="Cupredoxins - blue copper proteins"/>
    <property type="match status" value="1"/>
</dbReference>
<keyword evidence="2" id="KW-0325">Glycoprotein</keyword>
<protein>
    <recommendedName>
        <fullName evidence="3">Phytocyanin domain-containing protein</fullName>
    </recommendedName>
</protein>
<accession>A0ABD3I8W0</accession>
<dbReference type="SUPFAM" id="SSF49503">
    <property type="entry name" value="Cupredoxins"/>
    <property type="match status" value="1"/>
</dbReference>
<evidence type="ECO:0000256" key="1">
    <source>
        <dbReference type="ARBA" id="ARBA00023157"/>
    </source>
</evidence>
<dbReference type="PANTHER" id="PTHR33021">
    <property type="entry name" value="BLUE COPPER PROTEIN"/>
    <property type="match status" value="1"/>
</dbReference>
<organism evidence="4 5">
    <name type="scientific">Riccia sorocarpa</name>
    <dbReference type="NCBI Taxonomy" id="122646"/>
    <lineage>
        <taxon>Eukaryota</taxon>
        <taxon>Viridiplantae</taxon>
        <taxon>Streptophyta</taxon>
        <taxon>Embryophyta</taxon>
        <taxon>Marchantiophyta</taxon>
        <taxon>Marchantiopsida</taxon>
        <taxon>Marchantiidae</taxon>
        <taxon>Marchantiales</taxon>
        <taxon>Ricciaceae</taxon>
        <taxon>Riccia</taxon>
    </lineage>
</organism>
<sequence length="171" mass="18943">MAVLSCHILRKVDAETWYVGDDTGDWTIPATSNDLNYTAWAEFRNIRYGDTLCFNYDNQTHSLVQVNASSFHVCLLLDPIQVYSCGRDTIQLMTPGVRDYYFVCAEPSMCTLGQKLHITLVGDVPAAEPKKPSVVQPSSASATSSRLQHSAPLLPPTFLLICLTGLLSSRW</sequence>
<proteinExistence type="predicted"/>
<evidence type="ECO:0000256" key="2">
    <source>
        <dbReference type="ARBA" id="ARBA00023180"/>
    </source>
</evidence>
<keyword evidence="5" id="KW-1185">Reference proteome</keyword>
<dbReference type="InterPro" id="IPR008972">
    <property type="entry name" value="Cupredoxin"/>
</dbReference>
<dbReference type="AlphaFoldDB" id="A0ABD3I8W0"/>
<evidence type="ECO:0000313" key="5">
    <source>
        <dbReference type="Proteomes" id="UP001633002"/>
    </source>
</evidence>
<name>A0ABD3I8W0_9MARC</name>
<dbReference type="InterPro" id="IPR039391">
    <property type="entry name" value="Phytocyanin-like"/>
</dbReference>
<feature type="domain" description="Phytocyanin" evidence="3">
    <location>
        <begin position="15"/>
        <end position="122"/>
    </location>
</feature>
<keyword evidence="1" id="KW-1015">Disulfide bond</keyword>
<dbReference type="PANTHER" id="PTHR33021:SF70">
    <property type="entry name" value="PHYTOCYANIN DOMAIN-CONTAINING PROTEIN"/>
    <property type="match status" value="1"/>
</dbReference>
<dbReference type="Pfam" id="PF02298">
    <property type="entry name" value="Cu_bind_like"/>
    <property type="match status" value="1"/>
</dbReference>
<reference evidence="4 5" key="1">
    <citation type="submission" date="2024-09" db="EMBL/GenBank/DDBJ databases">
        <title>Chromosome-scale assembly of Riccia sorocarpa.</title>
        <authorList>
            <person name="Paukszto L."/>
        </authorList>
    </citation>
    <scope>NUCLEOTIDE SEQUENCE [LARGE SCALE GENOMIC DNA]</scope>
    <source>
        <strain evidence="4">LP-2024</strain>
        <tissue evidence="4">Aerial parts of the thallus</tissue>
    </source>
</reference>
<comment type="caution">
    <text evidence="4">The sequence shown here is derived from an EMBL/GenBank/DDBJ whole genome shotgun (WGS) entry which is preliminary data.</text>
</comment>
<dbReference type="EMBL" id="JBJQOH010000002">
    <property type="protein sequence ID" value="KAL3697999.1"/>
    <property type="molecule type" value="Genomic_DNA"/>
</dbReference>
<evidence type="ECO:0000313" key="4">
    <source>
        <dbReference type="EMBL" id="KAL3697999.1"/>
    </source>
</evidence>
<dbReference type="Proteomes" id="UP001633002">
    <property type="component" value="Unassembled WGS sequence"/>
</dbReference>
<gene>
    <name evidence="4" type="ORF">R1sor_012075</name>
</gene>
<dbReference type="InterPro" id="IPR003245">
    <property type="entry name" value="Phytocyanin_dom"/>
</dbReference>
<dbReference type="FunFam" id="2.60.40.420:FF:000034">
    <property type="entry name" value="Cupredoxin superfamily protein"/>
    <property type="match status" value="1"/>
</dbReference>